<feature type="transmembrane region" description="Helical" evidence="7">
    <location>
        <begin position="226"/>
        <end position="245"/>
    </location>
</feature>
<keyword evidence="5 7" id="KW-0472">Membrane</keyword>
<evidence type="ECO:0000256" key="7">
    <source>
        <dbReference type="SAM" id="Phobius"/>
    </source>
</evidence>
<feature type="compositionally biased region" description="Pro residues" evidence="6">
    <location>
        <begin position="287"/>
        <end position="321"/>
    </location>
</feature>
<proteinExistence type="predicted"/>
<protein>
    <recommendedName>
        <fullName evidence="10">O-antigen/teichoic acid export membrane protein</fullName>
    </recommendedName>
</protein>
<evidence type="ECO:0008006" key="10">
    <source>
        <dbReference type="Google" id="ProtNLM"/>
    </source>
</evidence>
<feature type="region of interest" description="Disordered" evidence="6">
    <location>
        <begin position="284"/>
        <end position="326"/>
    </location>
</feature>
<evidence type="ECO:0000256" key="6">
    <source>
        <dbReference type="SAM" id="MobiDB-lite"/>
    </source>
</evidence>
<dbReference type="EMBL" id="BOMV01000056">
    <property type="protein sequence ID" value="GIE97308.1"/>
    <property type="molecule type" value="Genomic_DNA"/>
</dbReference>
<feature type="transmembrane region" description="Helical" evidence="7">
    <location>
        <begin position="425"/>
        <end position="448"/>
    </location>
</feature>
<evidence type="ECO:0000256" key="1">
    <source>
        <dbReference type="ARBA" id="ARBA00004651"/>
    </source>
</evidence>
<dbReference type="PANTHER" id="PTHR30250">
    <property type="entry name" value="PST FAMILY PREDICTED COLANIC ACID TRANSPORTER"/>
    <property type="match status" value="1"/>
</dbReference>
<dbReference type="PANTHER" id="PTHR30250:SF11">
    <property type="entry name" value="O-ANTIGEN TRANSPORTER-RELATED"/>
    <property type="match status" value="1"/>
</dbReference>
<feature type="transmembrane region" description="Helical" evidence="7">
    <location>
        <begin position="333"/>
        <end position="356"/>
    </location>
</feature>
<feature type="transmembrane region" description="Helical" evidence="7">
    <location>
        <begin position="86"/>
        <end position="109"/>
    </location>
</feature>
<comment type="caution">
    <text evidence="8">The sequence shown here is derived from an EMBL/GenBank/DDBJ whole genome shotgun (WGS) entry which is preliminary data.</text>
</comment>
<gene>
    <name evidence="8" type="ORF">Ari01nite_47730</name>
</gene>
<feature type="transmembrane region" description="Helical" evidence="7">
    <location>
        <begin position="400"/>
        <end position="419"/>
    </location>
</feature>
<keyword evidence="3 7" id="KW-0812">Transmembrane</keyword>
<name>A0A919K287_9ACTN</name>
<dbReference type="RefSeq" id="WP_203784139.1">
    <property type="nucleotide sequence ID" value="NZ_BOMV01000056.1"/>
</dbReference>
<sequence length="454" mass="46438">MSLRTLARSIPAVVRRDYLLTTVVHWLTLASGLLLFHLVARRASVAGFAYYQVARGVVSTLHPIALIGLVPALHRYLPRAGDRTRALAGQAFLVQVVVMDVVGLLGLVLSDDVGRLLGIGGVPAVRAVVLLAAGMCLITVAAAALRGSGQARLSNLLWLVGVGVVPLVAFAVTTRIDVFLAIQGAAMAAVAVLGIALVRRHPTLRPDPPTLRTLLVYGLRRAPGEIALPAMFAFPTFYVAGALPGGPEAGYIGFATSAVTLICSVFGMLTPVLLPRLSAHFQAAPPSAAPADPPPTAPADPPPTAAGPPPAGPPPAGPPPGAHKSDLSRGLRLLPLAAGALACVAVVLLLWSAPALVHNFLGDEFTDAIAVLRAAIPAAIPFAAFYAARPALDAVQDRPVIARLQLVCLGVQLIVTYAAGAVLPAAPAAILGMTVAAAALGAFAYTALLRAVPA</sequence>
<feature type="transmembrane region" description="Helical" evidence="7">
    <location>
        <begin position="368"/>
        <end position="388"/>
    </location>
</feature>
<evidence type="ECO:0000256" key="4">
    <source>
        <dbReference type="ARBA" id="ARBA00022989"/>
    </source>
</evidence>
<evidence type="ECO:0000313" key="9">
    <source>
        <dbReference type="Proteomes" id="UP000636960"/>
    </source>
</evidence>
<evidence type="ECO:0000256" key="2">
    <source>
        <dbReference type="ARBA" id="ARBA00022475"/>
    </source>
</evidence>
<feature type="transmembrane region" description="Helical" evidence="7">
    <location>
        <begin position="178"/>
        <end position="198"/>
    </location>
</feature>
<feature type="transmembrane region" description="Helical" evidence="7">
    <location>
        <begin position="18"/>
        <end position="40"/>
    </location>
</feature>
<keyword evidence="9" id="KW-1185">Reference proteome</keyword>
<feature type="transmembrane region" description="Helical" evidence="7">
    <location>
        <begin position="124"/>
        <end position="144"/>
    </location>
</feature>
<keyword evidence="4 7" id="KW-1133">Transmembrane helix</keyword>
<organism evidence="8 9">
    <name type="scientific">Paractinoplanes rishiriensis</name>
    <dbReference type="NCBI Taxonomy" id="1050105"/>
    <lineage>
        <taxon>Bacteria</taxon>
        <taxon>Bacillati</taxon>
        <taxon>Actinomycetota</taxon>
        <taxon>Actinomycetes</taxon>
        <taxon>Micromonosporales</taxon>
        <taxon>Micromonosporaceae</taxon>
        <taxon>Paractinoplanes</taxon>
    </lineage>
</organism>
<dbReference type="GO" id="GO:0005886">
    <property type="term" value="C:plasma membrane"/>
    <property type="evidence" value="ECO:0007669"/>
    <property type="project" value="UniProtKB-SubCell"/>
</dbReference>
<reference evidence="8" key="1">
    <citation type="submission" date="2021-01" db="EMBL/GenBank/DDBJ databases">
        <title>Whole genome shotgun sequence of Actinoplanes rishiriensis NBRC 108556.</title>
        <authorList>
            <person name="Komaki H."/>
            <person name="Tamura T."/>
        </authorList>
    </citation>
    <scope>NUCLEOTIDE SEQUENCE</scope>
    <source>
        <strain evidence="8">NBRC 108556</strain>
    </source>
</reference>
<evidence type="ECO:0000256" key="3">
    <source>
        <dbReference type="ARBA" id="ARBA00022692"/>
    </source>
</evidence>
<evidence type="ECO:0000256" key="5">
    <source>
        <dbReference type="ARBA" id="ARBA00023136"/>
    </source>
</evidence>
<evidence type="ECO:0000313" key="8">
    <source>
        <dbReference type="EMBL" id="GIE97308.1"/>
    </source>
</evidence>
<feature type="transmembrane region" description="Helical" evidence="7">
    <location>
        <begin position="251"/>
        <end position="274"/>
    </location>
</feature>
<keyword evidence="2" id="KW-1003">Cell membrane</keyword>
<dbReference type="Proteomes" id="UP000636960">
    <property type="component" value="Unassembled WGS sequence"/>
</dbReference>
<feature type="transmembrane region" description="Helical" evidence="7">
    <location>
        <begin position="156"/>
        <end position="172"/>
    </location>
</feature>
<dbReference type="AlphaFoldDB" id="A0A919K287"/>
<feature type="transmembrane region" description="Helical" evidence="7">
    <location>
        <begin position="52"/>
        <end position="74"/>
    </location>
</feature>
<accession>A0A919K287</accession>
<comment type="subcellular location">
    <subcellularLocation>
        <location evidence="1">Cell membrane</location>
        <topology evidence="1">Multi-pass membrane protein</topology>
    </subcellularLocation>
</comment>
<dbReference type="InterPro" id="IPR050833">
    <property type="entry name" value="Poly_Biosynth_Transport"/>
</dbReference>